<evidence type="ECO:0000313" key="2">
    <source>
        <dbReference type="EMBL" id="MDL5034000.1"/>
    </source>
</evidence>
<accession>A0ABT7LPC0</accession>
<keyword evidence="3" id="KW-1185">Reference proteome</keyword>
<sequence length="514" mass="55048">MTAKREARPIRSVWLACLAASSAGLAVAQDAGGAAGPQRRVTLEPRVSVSQGYTSNLKLASDFPDAALITTLTPGVSLRARGLELSGDLDYALNGLYYQKSAEPDRITHHLSSQLRWAPSEGGLFLQAAASMSQQNVSALGPRTVDPSLANPNATQVANVSVTPGFRVRLSDVAVLESHVNLVLNRAKNTDLGDQSGYAVSAALRPARSGGLLSWRVAGDAQVTTPRVGRRSLSDRLIGTLIYTPDPDWQLGVNMGADANNYTTVNRERKAAYGVQVAWRPSPRTLAEAAADHRSYGNTHSLAFEYRLPRLSLRVSDLQQVSPPGVQGGLGQRTNFDLLYQMLASLEPDPDKRRTLVLAVLQSNGLSPDAVSTPGFLSSAVSLSRTRQIAAMWQGVRTTVSLSLGHTRNTRIGAASVPGDDLGLSDQISQRGAILSLSHRLTSMSSLSLGYTDQRTTASQGALNGSHLRTLSGAWSTRLTESRMLSVSVRRAEMDSPLRPYVENAITGTLQQQF</sequence>
<dbReference type="NCBIfam" id="TIGR03016">
    <property type="entry name" value="pepcterm_hypo_1"/>
    <property type="match status" value="1"/>
</dbReference>
<dbReference type="RefSeq" id="WP_285984076.1">
    <property type="nucleotide sequence ID" value="NZ_JASVDS010000006.1"/>
</dbReference>
<protein>
    <submittedName>
        <fullName evidence="2">TIGR03016 family PEP-CTERM system-associated outer membrane protein</fullName>
    </submittedName>
</protein>
<feature type="chain" id="PRO_5047020610" evidence="1">
    <location>
        <begin position="29"/>
        <end position="514"/>
    </location>
</feature>
<reference evidence="2 3" key="1">
    <citation type="submission" date="2023-06" db="EMBL/GenBank/DDBJ databases">
        <title>Pelomonas sp. APW6 16S ribosomal RNA gene genome sequencing and assembly.</title>
        <authorList>
            <person name="Woo H."/>
        </authorList>
    </citation>
    <scope>NUCLEOTIDE SEQUENCE [LARGE SCALE GENOMIC DNA]</scope>
    <source>
        <strain evidence="2 3">APW6</strain>
    </source>
</reference>
<comment type="caution">
    <text evidence="2">The sequence shown here is derived from an EMBL/GenBank/DDBJ whole genome shotgun (WGS) entry which is preliminary data.</text>
</comment>
<evidence type="ECO:0000313" key="3">
    <source>
        <dbReference type="Proteomes" id="UP001238603"/>
    </source>
</evidence>
<proteinExistence type="predicted"/>
<dbReference type="EMBL" id="JASVDS010000006">
    <property type="protein sequence ID" value="MDL5034000.1"/>
    <property type="molecule type" value="Genomic_DNA"/>
</dbReference>
<dbReference type="Proteomes" id="UP001238603">
    <property type="component" value="Unassembled WGS sequence"/>
</dbReference>
<evidence type="ECO:0000256" key="1">
    <source>
        <dbReference type="SAM" id="SignalP"/>
    </source>
</evidence>
<dbReference type="InterPro" id="IPR017467">
    <property type="entry name" value="CHP03016_PEP-CTERM"/>
</dbReference>
<name>A0ABT7LPC0_9BURK</name>
<gene>
    <name evidence="2" type="ORF">QRD43_18995</name>
</gene>
<organism evidence="2 3">
    <name type="scientific">Roseateles subflavus</name>
    <dbReference type="NCBI Taxonomy" id="3053353"/>
    <lineage>
        <taxon>Bacteria</taxon>
        <taxon>Pseudomonadati</taxon>
        <taxon>Pseudomonadota</taxon>
        <taxon>Betaproteobacteria</taxon>
        <taxon>Burkholderiales</taxon>
        <taxon>Sphaerotilaceae</taxon>
        <taxon>Roseateles</taxon>
    </lineage>
</organism>
<feature type="signal peptide" evidence="1">
    <location>
        <begin position="1"/>
        <end position="28"/>
    </location>
</feature>
<keyword evidence="1" id="KW-0732">Signal</keyword>